<dbReference type="InterPro" id="IPR036047">
    <property type="entry name" value="F-box-like_dom_sf"/>
</dbReference>
<feature type="compositionally biased region" description="Basic and acidic residues" evidence="1">
    <location>
        <begin position="211"/>
        <end position="223"/>
    </location>
</feature>
<keyword evidence="4" id="KW-1185">Reference proteome</keyword>
<feature type="compositionally biased region" description="Basic and acidic residues" evidence="1">
    <location>
        <begin position="314"/>
        <end position="337"/>
    </location>
</feature>
<feature type="region of interest" description="Disordered" evidence="1">
    <location>
        <begin position="279"/>
        <end position="355"/>
    </location>
</feature>
<dbReference type="Proteomes" id="UP000696485">
    <property type="component" value="Unassembled WGS sequence"/>
</dbReference>
<proteinExistence type="predicted"/>
<dbReference type="AlphaFoldDB" id="A0A9P5VQC5"/>
<accession>A0A9P5VQC5</accession>
<dbReference type="InterPro" id="IPR001810">
    <property type="entry name" value="F-box_dom"/>
</dbReference>
<dbReference type="SUPFAM" id="SSF81383">
    <property type="entry name" value="F-box domain"/>
    <property type="match status" value="1"/>
</dbReference>
<dbReference type="InterPro" id="IPR032675">
    <property type="entry name" value="LRR_dom_sf"/>
</dbReference>
<dbReference type="PANTHER" id="PTHR38926">
    <property type="entry name" value="F-BOX DOMAIN CONTAINING PROTEIN, EXPRESSED"/>
    <property type="match status" value="1"/>
</dbReference>
<organism evidence="3 4">
    <name type="scientific">Podila minutissima</name>
    <dbReference type="NCBI Taxonomy" id="64525"/>
    <lineage>
        <taxon>Eukaryota</taxon>
        <taxon>Fungi</taxon>
        <taxon>Fungi incertae sedis</taxon>
        <taxon>Mucoromycota</taxon>
        <taxon>Mortierellomycotina</taxon>
        <taxon>Mortierellomycetes</taxon>
        <taxon>Mortierellales</taxon>
        <taxon>Mortierellaceae</taxon>
        <taxon>Podila</taxon>
    </lineage>
</organism>
<feature type="compositionally biased region" description="Acidic residues" evidence="1">
    <location>
        <begin position="224"/>
        <end position="253"/>
    </location>
</feature>
<dbReference type="CDD" id="cd09917">
    <property type="entry name" value="F-box_SF"/>
    <property type="match status" value="1"/>
</dbReference>
<evidence type="ECO:0000313" key="4">
    <source>
        <dbReference type="Proteomes" id="UP000696485"/>
    </source>
</evidence>
<dbReference type="PANTHER" id="PTHR38926:SF72">
    <property type="entry name" value="IM:7136021-RELATED"/>
    <property type="match status" value="1"/>
</dbReference>
<feature type="domain" description="F-box" evidence="2">
    <location>
        <begin position="13"/>
        <end position="49"/>
    </location>
</feature>
<gene>
    <name evidence="3" type="ORF">BG006_008074</name>
</gene>
<feature type="compositionally biased region" description="Acidic residues" evidence="1">
    <location>
        <begin position="197"/>
        <end position="210"/>
    </location>
</feature>
<dbReference type="SUPFAM" id="SSF52047">
    <property type="entry name" value="RNI-like"/>
    <property type="match status" value="1"/>
</dbReference>
<reference evidence="3" key="1">
    <citation type="journal article" date="2020" name="Fungal Divers.">
        <title>Resolving the Mortierellaceae phylogeny through synthesis of multi-gene phylogenetics and phylogenomics.</title>
        <authorList>
            <person name="Vandepol N."/>
            <person name="Liber J."/>
            <person name="Desiro A."/>
            <person name="Na H."/>
            <person name="Kennedy M."/>
            <person name="Barry K."/>
            <person name="Grigoriev I.V."/>
            <person name="Miller A.N."/>
            <person name="O'Donnell K."/>
            <person name="Stajich J.E."/>
            <person name="Bonito G."/>
        </authorList>
    </citation>
    <scope>NUCLEOTIDE SEQUENCE</scope>
    <source>
        <strain evidence="3">NVP1</strain>
    </source>
</reference>
<evidence type="ECO:0000259" key="2">
    <source>
        <dbReference type="Pfam" id="PF12937"/>
    </source>
</evidence>
<feature type="compositionally biased region" description="Acidic residues" evidence="1">
    <location>
        <begin position="279"/>
        <end position="311"/>
    </location>
</feature>
<evidence type="ECO:0000313" key="3">
    <source>
        <dbReference type="EMBL" id="KAF9336610.1"/>
    </source>
</evidence>
<name>A0A9P5VQC5_9FUNG</name>
<evidence type="ECO:0000256" key="1">
    <source>
        <dbReference type="SAM" id="MobiDB-lite"/>
    </source>
</evidence>
<comment type="caution">
    <text evidence="3">The sequence shown here is derived from an EMBL/GenBank/DDBJ whole genome shotgun (WGS) entry which is preliminary data.</text>
</comment>
<dbReference type="EMBL" id="JAAAUY010000053">
    <property type="protein sequence ID" value="KAF9336610.1"/>
    <property type="molecule type" value="Genomic_DNA"/>
</dbReference>
<dbReference type="Gene3D" id="3.80.10.10">
    <property type="entry name" value="Ribonuclease Inhibitor"/>
    <property type="match status" value="2"/>
</dbReference>
<protein>
    <recommendedName>
        <fullName evidence="2">F-box domain-containing protein</fullName>
    </recommendedName>
</protein>
<feature type="region of interest" description="Disordered" evidence="1">
    <location>
        <begin position="197"/>
        <end position="253"/>
    </location>
</feature>
<sequence length="727" mass="81659">MYKSPPIYEIPLILQLICSTLYAKDITNCVLVCKTWHDLFSPYMWRNLDDQYELDFKEWTSLEGGLERLLLNAQHIRKLALFDSRLALILQGSRCTHLTRLRIREQMPRMAANAVMALIERNPKLEEILLDQPLNAERDETRLIQTIPKLHRLKKISVDMLWHAIKQLLESIPDSVEVVACGPYVVDYDQEWLEDQDDHDAPVDGEQDDFDALHDGSDSHNDSGDSDEDDDDDSMDDSEMDDDEYGSDGDAFDDDEIEELANSMPPEQLIQMMNGALDEAETGSEAGSDEDEDMGGDSDDSSGSDDSDMYDGELAFKDEKVVEYKDTDDSTPRKDGKGSGGKGGPGPLDLSDDTKRGNLTGLYLDLVLGSDDMLQFLPMLRRFPNLQHFGVPHASGGNLEVLSRVLRRHCPNVDSLSLTQRWTSDTALERLVQDRRQLKQIKIRPPISFEIRTNAAMALAEHAQHLERIDMFGVRMASDDIQTILTTCPNLLSFRLSPYSDPKEPEHTFGSVVGPSGSLTFFNMVLTPWVCTKLKFLSIRLSDYLGSVEPTGGESGEEAAPIKDTKAVELTDQDRKGMVEKVYHQLGRLHELEMLEIGVFHEEVMEAEVDEEDAETMAAAPEEEIQFLPSESGMDFSLASGLDHLKTLKHLQCLRLLVNTDSSALSRLPEAKWIAQHWKRLQYLDGVSAPAWGGIGSEEDTVGKGENPAGYEYLKTKMPDLVIRERV</sequence>
<dbReference type="Pfam" id="PF12937">
    <property type="entry name" value="F-box-like"/>
    <property type="match status" value="1"/>
</dbReference>